<protein>
    <submittedName>
        <fullName evidence="1">Uncharacterized protein</fullName>
    </submittedName>
</protein>
<dbReference type="EMBL" id="CM044708">
    <property type="protein sequence ID" value="KAI5648094.1"/>
    <property type="molecule type" value="Genomic_DNA"/>
</dbReference>
<sequence>MTEELKPKGHQTRKWTPNSGNAVSRHRRQSKATKKTGEQQRGTEHRTKRGKQRQSQIIRRKPRVSKTPKDREWKDGSEEESKILHKNRSNNSNKKRRQAVHPRVANGRPGWPIQTARASL</sequence>
<name>A0ACB9ZKB6_CATRO</name>
<organism evidence="1 2">
    <name type="scientific">Catharanthus roseus</name>
    <name type="common">Madagascar periwinkle</name>
    <name type="synonym">Vinca rosea</name>
    <dbReference type="NCBI Taxonomy" id="4058"/>
    <lineage>
        <taxon>Eukaryota</taxon>
        <taxon>Viridiplantae</taxon>
        <taxon>Streptophyta</taxon>
        <taxon>Embryophyta</taxon>
        <taxon>Tracheophyta</taxon>
        <taxon>Spermatophyta</taxon>
        <taxon>Magnoliopsida</taxon>
        <taxon>eudicotyledons</taxon>
        <taxon>Gunneridae</taxon>
        <taxon>Pentapetalae</taxon>
        <taxon>asterids</taxon>
        <taxon>lamiids</taxon>
        <taxon>Gentianales</taxon>
        <taxon>Apocynaceae</taxon>
        <taxon>Rauvolfioideae</taxon>
        <taxon>Vinceae</taxon>
        <taxon>Catharanthinae</taxon>
        <taxon>Catharanthus</taxon>
    </lineage>
</organism>
<reference evidence="2" key="1">
    <citation type="journal article" date="2023" name="Nat. Plants">
        <title>Single-cell RNA sequencing provides a high-resolution roadmap for understanding the multicellular compartmentation of specialized metabolism.</title>
        <authorList>
            <person name="Sun S."/>
            <person name="Shen X."/>
            <person name="Li Y."/>
            <person name="Li Y."/>
            <person name="Wang S."/>
            <person name="Li R."/>
            <person name="Zhang H."/>
            <person name="Shen G."/>
            <person name="Guo B."/>
            <person name="Wei J."/>
            <person name="Xu J."/>
            <person name="St-Pierre B."/>
            <person name="Chen S."/>
            <person name="Sun C."/>
        </authorList>
    </citation>
    <scope>NUCLEOTIDE SEQUENCE [LARGE SCALE GENOMIC DNA]</scope>
</reference>
<keyword evidence="2" id="KW-1185">Reference proteome</keyword>
<evidence type="ECO:0000313" key="1">
    <source>
        <dbReference type="EMBL" id="KAI5648094.1"/>
    </source>
</evidence>
<evidence type="ECO:0000313" key="2">
    <source>
        <dbReference type="Proteomes" id="UP001060085"/>
    </source>
</evidence>
<proteinExistence type="predicted"/>
<gene>
    <name evidence="1" type="ORF">M9H77_34099</name>
</gene>
<comment type="caution">
    <text evidence="1">The sequence shown here is derived from an EMBL/GenBank/DDBJ whole genome shotgun (WGS) entry which is preliminary data.</text>
</comment>
<accession>A0ACB9ZKB6</accession>
<dbReference type="Proteomes" id="UP001060085">
    <property type="component" value="Linkage Group LG08"/>
</dbReference>